<dbReference type="Proteomes" id="UP000555728">
    <property type="component" value="Unassembled WGS sequence"/>
</dbReference>
<dbReference type="CDD" id="cd04301">
    <property type="entry name" value="NAT_SF"/>
    <property type="match status" value="1"/>
</dbReference>
<keyword evidence="2" id="KW-0012">Acyltransferase</keyword>
<dbReference type="PANTHER" id="PTHR43877">
    <property type="entry name" value="AMINOALKYLPHOSPHONATE N-ACETYLTRANSFERASE-RELATED-RELATED"/>
    <property type="match status" value="1"/>
</dbReference>
<evidence type="ECO:0000313" key="4">
    <source>
        <dbReference type="EMBL" id="MBB4286431.1"/>
    </source>
</evidence>
<dbReference type="InterPro" id="IPR050832">
    <property type="entry name" value="Bact_Acetyltransf"/>
</dbReference>
<reference evidence="4 5" key="1">
    <citation type="submission" date="2020-08" db="EMBL/GenBank/DDBJ databases">
        <title>Genome sequencing of Purple Non-Sulfur Bacteria from various extreme environments.</title>
        <authorList>
            <person name="Mayer M."/>
        </authorList>
    </citation>
    <scope>NUCLEOTIDE SEQUENCE [LARGE SCALE GENOMIC DNA]</scope>
    <source>
        <strain evidence="4 5">JA135</strain>
    </source>
</reference>
<gene>
    <name evidence="4" type="ORF">GGD88_002161</name>
</gene>
<dbReference type="AlphaFoldDB" id="A0A7W6S040"/>
<dbReference type="GO" id="GO:0016747">
    <property type="term" value="F:acyltransferase activity, transferring groups other than amino-acyl groups"/>
    <property type="evidence" value="ECO:0007669"/>
    <property type="project" value="InterPro"/>
</dbReference>
<comment type="caution">
    <text evidence="4">The sequence shown here is derived from an EMBL/GenBank/DDBJ whole genome shotgun (WGS) entry which is preliminary data.</text>
</comment>
<proteinExistence type="predicted"/>
<dbReference type="EMBL" id="JACIGI010000016">
    <property type="protein sequence ID" value="MBB4286431.1"/>
    <property type="molecule type" value="Genomic_DNA"/>
</dbReference>
<dbReference type="Gene3D" id="3.40.630.30">
    <property type="match status" value="1"/>
</dbReference>
<feature type="domain" description="N-acetyltransferase" evidence="3">
    <location>
        <begin position="14"/>
        <end position="162"/>
    </location>
</feature>
<accession>A0A7W6S040</accession>
<protein>
    <submittedName>
        <fullName evidence="4">GNAT superfamily N-acetyltransferase</fullName>
    </submittedName>
</protein>
<dbReference type="RefSeq" id="WP_221237104.1">
    <property type="nucleotide sequence ID" value="NZ_JACIGI010000016.1"/>
</dbReference>
<dbReference type="PROSITE" id="PS51186">
    <property type="entry name" value="GNAT"/>
    <property type="match status" value="1"/>
</dbReference>
<organism evidence="4 5">
    <name type="scientific">Roseospira goensis</name>
    <dbReference type="NCBI Taxonomy" id="391922"/>
    <lineage>
        <taxon>Bacteria</taxon>
        <taxon>Pseudomonadati</taxon>
        <taxon>Pseudomonadota</taxon>
        <taxon>Alphaproteobacteria</taxon>
        <taxon>Rhodospirillales</taxon>
        <taxon>Rhodospirillaceae</taxon>
        <taxon>Roseospira</taxon>
    </lineage>
</organism>
<name>A0A7W6S040_9PROT</name>
<keyword evidence="1 4" id="KW-0808">Transferase</keyword>
<dbReference type="SUPFAM" id="SSF55729">
    <property type="entry name" value="Acyl-CoA N-acyltransferases (Nat)"/>
    <property type="match status" value="1"/>
</dbReference>
<evidence type="ECO:0000259" key="3">
    <source>
        <dbReference type="PROSITE" id="PS51186"/>
    </source>
</evidence>
<dbReference type="InterPro" id="IPR000182">
    <property type="entry name" value="GNAT_dom"/>
</dbReference>
<keyword evidence="5" id="KW-1185">Reference proteome</keyword>
<evidence type="ECO:0000256" key="1">
    <source>
        <dbReference type="ARBA" id="ARBA00022679"/>
    </source>
</evidence>
<sequence>MDLTTPVDPVATTLLFREARESDLPVLVALMADDRLGRARENPTLPLAPDYAKAFQAIAATPGNSLIVAERRSVVVAFCQLIVIPYLSRLGQARAEVESVHVRSDMRGQGIGAALMAHVVALARAQGCGMLQLTSDGSREDAHRFYKRLGFKATHVGMKLPL</sequence>
<evidence type="ECO:0000313" key="5">
    <source>
        <dbReference type="Proteomes" id="UP000555728"/>
    </source>
</evidence>
<evidence type="ECO:0000256" key="2">
    <source>
        <dbReference type="ARBA" id="ARBA00023315"/>
    </source>
</evidence>
<dbReference type="InterPro" id="IPR016181">
    <property type="entry name" value="Acyl_CoA_acyltransferase"/>
</dbReference>
<dbReference type="Pfam" id="PF00583">
    <property type="entry name" value="Acetyltransf_1"/>
    <property type="match status" value="1"/>
</dbReference>